<reference evidence="3" key="1">
    <citation type="submission" date="2017-02" db="EMBL/GenBank/DDBJ databases">
        <authorList>
            <person name="Varghese N."/>
            <person name="Submissions S."/>
        </authorList>
    </citation>
    <scope>NUCLEOTIDE SEQUENCE [LARGE SCALE GENOMIC DNA]</scope>
    <source>
        <strain evidence="3">9H-4</strain>
    </source>
</reference>
<gene>
    <name evidence="2" type="ORF">SAMN06295964_1004</name>
</gene>
<dbReference type="InterPro" id="IPR024344">
    <property type="entry name" value="MDMPI_metal-binding"/>
</dbReference>
<evidence type="ECO:0000313" key="3">
    <source>
        <dbReference type="Proteomes" id="UP000191040"/>
    </source>
</evidence>
<name>A0A1T4YUV6_9ACTN</name>
<proteinExistence type="predicted"/>
<dbReference type="STRING" id="1736691.SAMN06295964_1004"/>
<dbReference type="Pfam" id="PF11716">
    <property type="entry name" value="MDMPI_N"/>
    <property type="match status" value="1"/>
</dbReference>
<dbReference type="PANTHER" id="PTHR40758:SF1">
    <property type="entry name" value="CONSERVED PROTEIN"/>
    <property type="match status" value="1"/>
</dbReference>
<dbReference type="GO" id="GO:0005886">
    <property type="term" value="C:plasma membrane"/>
    <property type="evidence" value="ECO:0007669"/>
    <property type="project" value="TreeGrafter"/>
</dbReference>
<protein>
    <submittedName>
        <fullName evidence="2">TIGR03083 family protein</fullName>
    </submittedName>
</protein>
<dbReference type="GO" id="GO:0046872">
    <property type="term" value="F:metal ion binding"/>
    <property type="evidence" value="ECO:0007669"/>
    <property type="project" value="InterPro"/>
</dbReference>
<dbReference type="Proteomes" id="UP000191040">
    <property type="component" value="Chromosome I"/>
</dbReference>
<accession>A0A1T4YUV6</accession>
<dbReference type="RefSeq" id="WP_172806256.1">
    <property type="nucleotide sequence ID" value="NZ_LT796768.1"/>
</dbReference>
<dbReference type="SUPFAM" id="SSF109854">
    <property type="entry name" value="DinB/YfiT-like putative metalloenzymes"/>
    <property type="match status" value="1"/>
</dbReference>
<keyword evidence="3" id="KW-1185">Reference proteome</keyword>
<dbReference type="InterPro" id="IPR034660">
    <property type="entry name" value="DinB/YfiT-like"/>
</dbReference>
<dbReference type="InterPro" id="IPR017517">
    <property type="entry name" value="Maleyloyr_isom"/>
</dbReference>
<sequence length="243" mass="26252">MEDPLILLGREMAGVAALVGDIEGDEPVPACPGWTSADLVRHLGSIHRWAAAIVLSGQRIPDEPAARASEPLDEWYAGTATALIAALQAVDPDEPVPNFARIDEVAAFWPRRQLHETCVHRVDLLQACGRPDLTWDVDPEVAGDGIAEVIRVFGRRMTERGERPHVHAPIRLVATDLERSWIVAPDDDDPEGPPRLVQREVDVEGEAVGTATDLYLALWGRAPASAVAPSGAAVAWFDGPRVP</sequence>
<evidence type="ECO:0000259" key="1">
    <source>
        <dbReference type="Pfam" id="PF11716"/>
    </source>
</evidence>
<dbReference type="EMBL" id="LT796768">
    <property type="protein sequence ID" value="SKB05637.1"/>
    <property type="molecule type" value="Genomic_DNA"/>
</dbReference>
<evidence type="ECO:0000313" key="2">
    <source>
        <dbReference type="EMBL" id="SKB05637.1"/>
    </source>
</evidence>
<dbReference type="NCBIfam" id="TIGR03083">
    <property type="entry name" value="maleylpyruvate isomerase family mycothiol-dependent enzyme"/>
    <property type="match status" value="1"/>
</dbReference>
<dbReference type="AlphaFoldDB" id="A0A1T4YUV6"/>
<organism evidence="2 3">
    <name type="scientific">Aeromicrobium choanae</name>
    <dbReference type="NCBI Taxonomy" id="1736691"/>
    <lineage>
        <taxon>Bacteria</taxon>
        <taxon>Bacillati</taxon>
        <taxon>Actinomycetota</taxon>
        <taxon>Actinomycetes</taxon>
        <taxon>Propionibacteriales</taxon>
        <taxon>Nocardioidaceae</taxon>
        <taxon>Aeromicrobium</taxon>
    </lineage>
</organism>
<feature type="domain" description="Mycothiol-dependent maleylpyruvate isomerase metal-binding" evidence="1">
    <location>
        <begin position="10"/>
        <end position="124"/>
    </location>
</feature>
<dbReference type="PANTHER" id="PTHR40758">
    <property type="entry name" value="CONSERVED PROTEIN"/>
    <property type="match status" value="1"/>
</dbReference>